<dbReference type="Pfam" id="PF14316">
    <property type="entry name" value="DUF4381"/>
    <property type="match status" value="1"/>
</dbReference>
<keyword evidence="2" id="KW-1133">Transmembrane helix</keyword>
<dbReference type="EMBL" id="VWOX01000001">
    <property type="protein sequence ID" value="KAA5547286.1"/>
    <property type="molecule type" value="Genomic_DNA"/>
</dbReference>
<keyword evidence="4" id="KW-1185">Reference proteome</keyword>
<protein>
    <submittedName>
        <fullName evidence="3">DUF4381 domain-containing protein</fullName>
    </submittedName>
</protein>
<proteinExistence type="predicted"/>
<feature type="transmembrane region" description="Helical" evidence="2">
    <location>
        <begin position="27"/>
        <end position="45"/>
    </location>
</feature>
<dbReference type="AlphaFoldDB" id="A0A5M6DLK7"/>
<comment type="caution">
    <text evidence="3">The sequence shown here is derived from an EMBL/GenBank/DDBJ whole genome shotgun (WGS) entry which is preliminary data.</text>
</comment>
<accession>A0A5M6DLK7</accession>
<dbReference type="Proteomes" id="UP000324479">
    <property type="component" value="Unassembled WGS sequence"/>
</dbReference>
<keyword evidence="2" id="KW-0812">Transmembrane</keyword>
<evidence type="ECO:0000256" key="1">
    <source>
        <dbReference type="SAM" id="MobiDB-lite"/>
    </source>
</evidence>
<evidence type="ECO:0000313" key="4">
    <source>
        <dbReference type="Proteomes" id="UP000324479"/>
    </source>
</evidence>
<reference evidence="3 4" key="1">
    <citation type="submission" date="2019-08" db="EMBL/GenBank/DDBJ databases">
        <authorList>
            <person name="Dhanesh K."/>
            <person name="Kumar G."/>
            <person name="Sasikala C."/>
            <person name="Venkata Ramana C."/>
        </authorList>
    </citation>
    <scope>NUCLEOTIDE SEQUENCE [LARGE SCALE GENOMIC DNA]</scope>
    <source>
        <strain evidence="3 4">JC645</strain>
    </source>
</reference>
<dbReference type="RefSeq" id="WP_150074485.1">
    <property type="nucleotide sequence ID" value="NZ_VWOX01000001.1"/>
</dbReference>
<organism evidence="3 4">
    <name type="scientific">Roseiconus nitratireducens</name>
    <dbReference type="NCBI Taxonomy" id="2605748"/>
    <lineage>
        <taxon>Bacteria</taxon>
        <taxon>Pseudomonadati</taxon>
        <taxon>Planctomycetota</taxon>
        <taxon>Planctomycetia</taxon>
        <taxon>Pirellulales</taxon>
        <taxon>Pirellulaceae</taxon>
        <taxon>Roseiconus</taxon>
    </lineage>
</organism>
<sequence>MNDESTSLDRLNDIVMPPDVPWWPPAPGWYVVMMIVLAIVIALLLKQWQRWRGNAYRRSALKHLETTRSAAGISELLRRTALVIASRSTVAGLTGSDWPNWLARQCPDPMPEGVKSILAGQVYRSHVYRSSDADPEVSSTEVQLRDYAAAWIRHHRSPQDPDKSSDGNPTLRPGAEHVGV</sequence>
<evidence type="ECO:0000313" key="3">
    <source>
        <dbReference type="EMBL" id="KAA5547286.1"/>
    </source>
</evidence>
<dbReference type="InterPro" id="IPR025489">
    <property type="entry name" value="DUF4381"/>
</dbReference>
<evidence type="ECO:0000256" key="2">
    <source>
        <dbReference type="SAM" id="Phobius"/>
    </source>
</evidence>
<gene>
    <name evidence="3" type="ORF">FYK55_02505</name>
</gene>
<name>A0A5M6DLK7_9BACT</name>
<feature type="region of interest" description="Disordered" evidence="1">
    <location>
        <begin position="154"/>
        <end position="180"/>
    </location>
</feature>
<keyword evidence="2" id="KW-0472">Membrane</keyword>